<dbReference type="GO" id="GO:0034475">
    <property type="term" value="P:U4 snRNA 3'-end processing"/>
    <property type="evidence" value="ECO:0007669"/>
    <property type="project" value="TreeGrafter"/>
</dbReference>
<comment type="similarity">
    <text evidence="3">Belongs to the RNase PH family.</text>
</comment>
<evidence type="ECO:0000256" key="3">
    <source>
        <dbReference type="ARBA" id="ARBA00006678"/>
    </source>
</evidence>
<evidence type="ECO:0000313" key="9">
    <source>
        <dbReference type="WBParaSite" id="PDA_v2.g14970.t1"/>
    </source>
</evidence>
<dbReference type="GO" id="GO:0005730">
    <property type="term" value="C:nucleolus"/>
    <property type="evidence" value="ECO:0007669"/>
    <property type="project" value="UniProtKB-SubCell"/>
</dbReference>
<evidence type="ECO:0000256" key="5">
    <source>
        <dbReference type="ARBA" id="ARBA00022835"/>
    </source>
</evidence>
<proteinExistence type="inferred from homology"/>
<dbReference type="PANTHER" id="PTHR11097">
    <property type="entry name" value="EXOSOME COMPLEX EXONUCLEASE RIBOSOMAL RNA PROCESSING PROTEIN"/>
    <property type="match status" value="1"/>
</dbReference>
<dbReference type="SUPFAM" id="SSF55666">
    <property type="entry name" value="Ribonuclease PH domain 2-like"/>
    <property type="match status" value="1"/>
</dbReference>
<evidence type="ECO:0000256" key="2">
    <source>
        <dbReference type="ARBA" id="ARBA00004604"/>
    </source>
</evidence>
<protein>
    <recommendedName>
        <fullName evidence="6">Ribosomal RNA-processing protein 42</fullName>
    </recommendedName>
</protein>
<dbReference type="AlphaFoldDB" id="A0A914PA72"/>
<keyword evidence="8" id="KW-1185">Reference proteome</keyword>
<dbReference type="GO" id="GO:0000177">
    <property type="term" value="C:cytoplasmic exosome (RNase complex)"/>
    <property type="evidence" value="ECO:0007669"/>
    <property type="project" value="TreeGrafter"/>
</dbReference>
<keyword evidence="5" id="KW-0271">Exosome</keyword>
<dbReference type="SUPFAM" id="SSF54211">
    <property type="entry name" value="Ribosomal protein S5 domain 2-like"/>
    <property type="match status" value="1"/>
</dbReference>
<comment type="subcellular location">
    <subcellularLocation>
        <location evidence="1">Cytoplasm</location>
    </subcellularLocation>
    <subcellularLocation>
        <location evidence="2">Nucleus</location>
        <location evidence="2">Nucleolus</location>
    </subcellularLocation>
</comment>
<evidence type="ECO:0000256" key="1">
    <source>
        <dbReference type="ARBA" id="ARBA00004496"/>
    </source>
</evidence>
<organism evidence="8 9">
    <name type="scientific">Panagrolaimus davidi</name>
    <dbReference type="NCBI Taxonomy" id="227884"/>
    <lineage>
        <taxon>Eukaryota</taxon>
        <taxon>Metazoa</taxon>
        <taxon>Ecdysozoa</taxon>
        <taxon>Nematoda</taxon>
        <taxon>Chromadorea</taxon>
        <taxon>Rhabditida</taxon>
        <taxon>Tylenchina</taxon>
        <taxon>Panagrolaimomorpha</taxon>
        <taxon>Panagrolaimoidea</taxon>
        <taxon>Panagrolaimidae</taxon>
        <taxon>Panagrolaimus</taxon>
    </lineage>
</organism>
<dbReference type="InterPro" id="IPR027408">
    <property type="entry name" value="PNPase/RNase_PH_dom_sf"/>
</dbReference>
<dbReference type="GO" id="GO:0071035">
    <property type="term" value="P:nuclear polyadenylation-dependent rRNA catabolic process"/>
    <property type="evidence" value="ECO:0007669"/>
    <property type="project" value="TreeGrafter"/>
</dbReference>
<dbReference type="GO" id="GO:0071038">
    <property type="term" value="P:TRAMP-dependent tRNA surveillance pathway"/>
    <property type="evidence" value="ECO:0007669"/>
    <property type="project" value="TreeGrafter"/>
</dbReference>
<accession>A0A914PA72</accession>
<dbReference type="InterPro" id="IPR020568">
    <property type="entry name" value="Ribosomal_Su5_D2-typ_SF"/>
</dbReference>
<dbReference type="GO" id="GO:0034473">
    <property type="term" value="P:U1 snRNA 3'-end processing"/>
    <property type="evidence" value="ECO:0007669"/>
    <property type="project" value="TreeGrafter"/>
</dbReference>
<dbReference type="GO" id="GO:0000467">
    <property type="term" value="P:exonucleolytic trimming to generate mature 3'-end of 5.8S rRNA from tricistronic rRNA transcript (SSU-rRNA, 5.8S rRNA, LSU-rRNA)"/>
    <property type="evidence" value="ECO:0007669"/>
    <property type="project" value="TreeGrafter"/>
</dbReference>
<evidence type="ECO:0000256" key="4">
    <source>
        <dbReference type="ARBA" id="ARBA00022490"/>
    </source>
</evidence>
<name>A0A914PA72_9BILA</name>
<dbReference type="Pfam" id="PF01138">
    <property type="entry name" value="RNase_PH"/>
    <property type="match status" value="1"/>
</dbReference>
<dbReference type="GO" id="GO:0035925">
    <property type="term" value="F:mRNA 3'-UTR AU-rich region binding"/>
    <property type="evidence" value="ECO:0007669"/>
    <property type="project" value="TreeGrafter"/>
</dbReference>
<reference evidence="9" key="1">
    <citation type="submission" date="2022-11" db="UniProtKB">
        <authorList>
            <consortium name="WormBaseParasite"/>
        </authorList>
    </citation>
    <scope>IDENTIFICATION</scope>
</reference>
<evidence type="ECO:0000256" key="6">
    <source>
        <dbReference type="ARBA" id="ARBA00042523"/>
    </source>
</evidence>
<evidence type="ECO:0000313" key="8">
    <source>
        <dbReference type="Proteomes" id="UP000887578"/>
    </source>
</evidence>
<dbReference type="WBParaSite" id="PDA_v2.g14970.t1">
    <property type="protein sequence ID" value="PDA_v2.g14970.t1"/>
    <property type="gene ID" value="PDA_v2.g14970"/>
</dbReference>
<dbReference type="InterPro" id="IPR050590">
    <property type="entry name" value="Exosome_comp_Rrp42_subfam"/>
</dbReference>
<dbReference type="GO" id="GO:0034476">
    <property type="term" value="P:U5 snRNA 3'-end processing"/>
    <property type="evidence" value="ECO:0007669"/>
    <property type="project" value="TreeGrafter"/>
</dbReference>
<feature type="domain" description="Exoribonuclease phosphorolytic" evidence="7">
    <location>
        <begin position="32"/>
        <end position="165"/>
    </location>
</feature>
<evidence type="ECO:0000259" key="7">
    <source>
        <dbReference type="Pfam" id="PF01138"/>
    </source>
</evidence>
<dbReference type="GO" id="GO:0000176">
    <property type="term" value="C:nuclear exosome (RNase complex)"/>
    <property type="evidence" value="ECO:0007669"/>
    <property type="project" value="TreeGrafter"/>
</dbReference>
<dbReference type="GO" id="GO:0016075">
    <property type="term" value="P:rRNA catabolic process"/>
    <property type="evidence" value="ECO:0007669"/>
    <property type="project" value="TreeGrafter"/>
</dbReference>
<dbReference type="GO" id="GO:0071028">
    <property type="term" value="P:nuclear mRNA surveillance"/>
    <property type="evidence" value="ECO:0007669"/>
    <property type="project" value="TreeGrafter"/>
</dbReference>
<dbReference type="Proteomes" id="UP000887578">
    <property type="component" value="Unplaced"/>
</dbReference>
<dbReference type="InterPro" id="IPR036345">
    <property type="entry name" value="ExoRNase_PH_dom2_sf"/>
</dbReference>
<keyword evidence="4" id="KW-0963">Cytoplasm</keyword>
<sequence length="317" mass="35546">MENIVDISQAEKVYAVDGIHQGLRNDGRGLMDFRPIVVEFGVMPNTHGSARVRLGQTDLIAAIKLRMRQVKDTEDFSNRVDFYVTCSAVASPDFAGKHGDECAQRIASLLRKAYRNNVILPELKLLKLSKDRYYQTKVDILILQYDGNAVDAASVAAKAALSDMKFIIPTMIARDKGKTVPQMPSKARSQLKSLDISNVPVIVTLNSVGDNTFLDATLEEEQCVGGVLHVGIVPKEEENFMNETEIKELTENCYITLLKNTKPSIFHEEKFDEILTVGIEAATELNRALMLRIEEHKREPKKNADERIESFMGDLQF</sequence>
<dbReference type="InterPro" id="IPR001247">
    <property type="entry name" value="ExoRNase_PH_dom1"/>
</dbReference>
<dbReference type="Gene3D" id="3.30.230.70">
    <property type="entry name" value="GHMP Kinase, N-terminal domain"/>
    <property type="match status" value="1"/>
</dbReference>
<dbReference type="PANTHER" id="PTHR11097:SF8">
    <property type="entry name" value="EXOSOME COMPLEX COMPONENT RRP42"/>
    <property type="match status" value="1"/>
</dbReference>